<protein>
    <submittedName>
        <fullName evidence="2">Uncharacterized protein</fullName>
    </submittedName>
</protein>
<keyword evidence="1" id="KW-0472">Membrane</keyword>
<organism evidence="2 3">
    <name type="scientific">Desulfonatronospira thiodismutans ASO3-1</name>
    <dbReference type="NCBI Taxonomy" id="555779"/>
    <lineage>
        <taxon>Bacteria</taxon>
        <taxon>Pseudomonadati</taxon>
        <taxon>Thermodesulfobacteriota</taxon>
        <taxon>Desulfovibrionia</taxon>
        <taxon>Desulfovibrionales</taxon>
        <taxon>Desulfonatronovibrionaceae</taxon>
        <taxon>Desulfonatronospira</taxon>
    </lineage>
</organism>
<dbReference type="eggNOG" id="COG5492">
    <property type="taxonomic scope" value="Bacteria"/>
</dbReference>
<evidence type="ECO:0000313" key="3">
    <source>
        <dbReference type="Proteomes" id="UP000005496"/>
    </source>
</evidence>
<name>D6SLH0_9BACT</name>
<keyword evidence="3" id="KW-1185">Reference proteome</keyword>
<gene>
    <name evidence="2" type="ORF">Dthio_PD2955</name>
</gene>
<dbReference type="eggNOG" id="COG3210">
    <property type="taxonomic scope" value="Bacteria"/>
</dbReference>
<keyword evidence="1" id="KW-0812">Transmembrane</keyword>
<accession>D6SLH0</accession>
<keyword evidence="1" id="KW-1133">Transmembrane helix</keyword>
<sequence length="963" mass="105336">MKIKHRIYQIVYIFSCMMILILSGSFFTRSIASNEHSEFKIIDTNMSLTQSVNYEKDILILSGNVNLNGHTFTSSGSIYHVGGTINVNEGKLIVAHDYRLQSMEKDDEGKKKDSSGYLVMTGENDSVLVQGDFVTQSSHSHSNRLTSGILEVRGNFQQKAGSNHNFNASGSHKVILSGKEKQDVSFESPGNSGFALLEISNDHVHFDSVLRGWTLHDDLKIRNVGHGFTGTMDMAGNKMTVKGGIPEHHGTFKLAGGALDIHGDFIQSGGTVDIDGGRLTVTGDYRLQSMEKDDEGNKKDSNGYLVMTGENDSVLVQGDFITQSSRSHSNRLTSGTLEVQGNFMQKAGNNHNFNASGSHNVLLSGKKKQEVSFESPNNSGFGINTISNEEVYFLTVVRGWKLKEDAVIREMHGFTGTMDLGGRTLTVKNPVTMQGPGTCSLSRGKLVIGGDLVQPDGTLTIGGGTLIVQGDYIMQGMPQEEGGEPEDSRGYLNMTHDRDKVLVKGDFITQTSRSHSNRLTRGVLEVRGDFHQKAGNNHNFNASESHKVLFSGENEQRVFFEAPGNSGFAGCSISNKDVYFDSVLRGWRLTDDAVIKGLYGFNGTMDLDGHSLTVDNSISFEGPGTLDISSGNFTVQGNLVQPDGTLTIGGGTLVVHGDYIMQGMPQEEGGEPEDSRGYLNMTHDRDKVLVKGDFITQTSRSHSNRLTRGVLEVRGDFQQKAGNNHNFNATESHKVVFSGDSMQRVSFERPQNSGFQILILVNDHNNRVVLPESFRVHTKFGVSLSPVQMDLVSGASSNLEVAVDARDHKLSWEPVDIQVASLSELGEVTGEEPGLTQIKLISLNNPDVFLYSWVNVLPEKSSVSDYTAEHTVLHDQVTVRALGAWGHLPDRFSRLALDLRRHGVDLLGADMAEISELLAKAESGTNRSISEYAQDIRALKEHMERFAFNNEGELVPVDTGSSL</sequence>
<evidence type="ECO:0000313" key="2">
    <source>
        <dbReference type="EMBL" id="EFI35531.1"/>
    </source>
</evidence>
<evidence type="ECO:0000256" key="1">
    <source>
        <dbReference type="SAM" id="Phobius"/>
    </source>
</evidence>
<reference evidence="2" key="1">
    <citation type="submission" date="2010-05" db="EMBL/GenBank/DDBJ databases">
        <title>The draft genome of Desulfonatronospira thiodismutans ASO3-1.</title>
        <authorList>
            <consortium name="US DOE Joint Genome Institute (JGI-PGF)"/>
            <person name="Lucas S."/>
            <person name="Copeland A."/>
            <person name="Lapidus A."/>
            <person name="Cheng J.-F."/>
            <person name="Bruce D."/>
            <person name="Goodwin L."/>
            <person name="Pitluck S."/>
            <person name="Chertkov O."/>
            <person name="Brettin T."/>
            <person name="Detter J.C."/>
            <person name="Han C."/>
            <person name="Land M.L."/>
            <person name="Hauser L."/>
            <person name="Kyrpides N."/>
            <person name="Mikhailova N."/>
            <person name="Muyzer G."/>
            <person name="Woyke T."/>
        </authorList>
    </citation>
    <scope>NUCLEOTIDE SEQUENCE [LARGE SCALE GENOMIC DNA]</scope>
    <source>
        <strain evidence="2">ASO3-1</strain>
    </source>
</reference>
<dbReference type="Proteomes" id="UP000005496">
    <property type="component" value="Unassembled WGS sequence"/>
</dbReference>
<dbReference type="EMBL" id="ACJN02000001">
    <property type="protein sequence ID" value="EFI35531.1"/>
    <property type="molecule type" value="Genomic_DNA"/>
</dbReference>
<feature type="transmembrane region" description="Helical" evidence="1">
    <location>
        <begin position="7"/>
        <end position="27"/>
    </location>
</feature>
<proteinExistence type="predicted"/>
<comment type="caution">
    <text evidence="2">The sequence shown here is derived from an EMBL/GenBank/DDBJ whole genome shotgun (WGS) entry which is preliminary data.</text>
</comment>
<dbReference type="AlphaFoldDB" id="D6SLH0"/>